<dbReference type="OrthoDB" id="9782at2157"/>
<organism evidence="3 4">
    <name type="scientific">Halogeometricum rufum</name>
    <dbReference type="NCBI Taxonomy" id="553469"/>
    <lineage>
        <taxon>Archaea</taxon>
        <taxon>Methanobacteriati</taxon>
        <taxon>Methanobacteriota</taxon>
        <taxon>Stenosarchaea group</taxon>
        <taxon>Halobacteria</taxon>
        <taxon>Halobacteriales</taxon>
        <taxon>Haloferacaceae</taxon>
        <taxon>Halogeometricum</taxon>
    </lineage>
</organism>
<dbReference type="RefSeq" id="WP_089804840.1">
    <property type="nucleotide sequence ID" value="NZ_FOYT01000001.1"/>
</dbReference>
<gene>
    <name evidence="3" type="ORF">SAMN04487947_0823</name>
</gene>
<evidence type="ECO:0000256" key="1">
    <source>
        <dbReference type="ARBA" id="ARBA00022679"/>
    </source>
</evidence>
<dbReference type="Pfam" id="PF12804">
    <property type="entry name" value="NTP_transf_3"/>
    <property type="match status" value="1"/>
</dbReference>
<dbReference type="Proteomes" id="UP000198531">
    <property type="component" value="Unassembled WGS sequence"/>
</dbReference>
<dbReference type="PANTHER" id="PTHR19136">
    <property type="entry name" value="MOLYBDENUM COFACTOR GUANYLYLTRANSFERASE"/>
    <property type="match status" value="1"/>
</dbReference>
<dbReference type="EMBL" id="FOYT01000001">
    <property type="protein sequence ID" value="SFR39139.1"/>
    <property type="molecule type" value="Genomic_DNA"/>
</dbReference>
<dbReference type="InterPro" id="IPR025877">
    <property type="entry name" value="MobA-like_NTP_Trfase"/>
</dbReference>
<keyword evidence="3" id="KW-0548">Nucleotidyltransferase</keyword>
<feature type="domain" description="MobA-like NTP transferase" evidence="2">
    <location>
        <begin position="2"/>
        <end position="118"/>
    </location>
</feature>
<accession>A0A1I6GAF2</accession>
<dbReference type="STRING" id="553469.SAMN04487947_0823"/>
<protein>
    <submittedName>
        <fullName evidence="3">Adenosylcobinamide-phosphate guanylyltransferase</fullName>
    </submittedName>
</protein>
<evidence type="ECO:0000313" key="4">
    <source>
        <dbReference type="Proteomes" id="UP000198531"/>
    </source>
</evidence>
<dbReference type="Gene3D" id="3.90.550.10">
    <property type="entry name" value="Spore Coat Polysaccharide Biosynthesis Protein SpsA, Chain A"/>
    <property type="match status" value="1"/>
</dbReference>
<proteinExistence type="predicted"/>
<evidence type="ECO:0000259" key="2">
    <source>
        <dbReference type="Pfam" id="PF12804"/>
    </source>
</evidence>
<evidence type="ECO:0000313" key="3">
    <source>
        <dbReference type="EMBL" id="SFR39139.1"/>
    </source>
</evidence>
<keyword evidence="1 3" id="KW-0808">Transferase</keyword>
<dbReference type="GO" id="GO:0016779">
    <property type="term" value="F:nucleotidyltransferase activity"/>
    <property type="evidence" value="ECO:0007669"/>
    <property type="project" value="UniProtKB-KW"/>
</dbReference>
<name>A0A1I6GAF2_9EURY</name>
<keyword evidence="4" id="KW-1185">Reference proteome</keyword>
<dbReference type="AlphaFoldDB" id="A0A1I6GAF2"/>
<dbReference type="PANTHER" id="PTHR19136:SF86">
    <property type="entry name" value="ADENOSYLCOBINAMIDE-PHOSPHATE GUANYLYLTRANSFERASE"/>
    <property type="match status" value="1"/>
</dbReference>
<sequence>MCGGRGSRLGGEAEKPLVRVCGDPMVDRVAAALAASRVETVHAVVSPAAPETARHVRERGLSVVETAGEGYVADLTDALEAVGRPVVTVAADVPHLAPDHVDAAVDEATAAADDAVSVTVCVPASLKRRLGVSVDTSFERDGEELAPTGLNVVAGDRDTVQLTFDDRLAVNVNRPTDLERAEALCD</sequence>
<dbReference type="InterPro" id="IPR029044">
    <property type="entry name" value="Nucleotide-diphossugar_trans"/>
</dbReference>
<dbReference type="SUPFAM" id="SSF53448">
    <property type="entry name" value="Nucleotide-diphospho-sugar transferases"/>
    <property type="match status" value="1"/>
</dbReference>
<reference evidence="4" key="1">
    <citation type="submission" date="2016-10" db="EMBL/GenBank/DDBJ databases">
        <authorList>
            <person name="Varghese N."/>
            <person name="Submissions S."/>
        </authorList>
    </citation>
    <scope>NUCLEOTIDE SEQUENCE [LARGE SCALE GENOMIC DNA]</scope>
    <source>
        <strain evidence="4">CGMCC 1.7736</strain>
    </source>
</reference>